<protein>
    <submittedName>
        <fullName evidence="2">Glycosyl transferase family 2</fullName>
    </submittedName>
</protein>
<dbReference type="Gene3D" id="3.90.550.10">
    <property type="entry name" value="Spore Coat Polysaccharide Biosynthesis Protein SpsA, Chain A"/>
    <property type="match status" value="1"/>
</dbReference>
<dbReference type="PANTHER" id="PTHR22916">
    <property type="entry name" value="GLYCOSYLTRANSFERASE"/>
    <property type="match status" value="1"/>
</dbReference>
<accession>A0A1H9NIB4</accession>
<feature type="domain" description="Glycosyltransferase 2-like" evidence="1">
    <location>
        <begin position="12"/>
        <end position="166"/>
    </location>
</feature>
<dbReference type="Pfam" id="PF00535">
    <property type="entry name" value="Glycos_transf_2"/>
    <property type="match status" value="1"/>
</dbReference>
<keyword evidence="2" id="KW-0808">Transferase</keyword>
<reference evidence="3" key="1">
    <citation type="submission" date="2016-10" db="EMBL/GenBank/DDBJ databases">
        <authorList>
            <person name="Varghese N."/>
            <person name="Submissions S."/>
        </authorList>
    </citation>
    <scope>NUCLEOTIDE SEQUENCE [LARGE SCALE GENOMIC DNA]</scope>
    <source>
        <strain evidence="3">KHGC19</strain>
    </source>
</reference>
<dbReference type="AlphaFoldDB" id="A0A1H9NIB4"/>
<dbReference type="InterPro" id="IPR001173">
    <property type="entry name" value="Glyco_trans_2-like"/>
</dbReference>
<sequence>MGEGEIVLHTASVAMAAYNGERFIAQQIDSVLDQLGSDDELVVSCDPSSDGTFEILEGYAARDSRVRVLANDNHGIVGNFNNAIAACVKDVVFICDQDDVWVPGKRDAVIARLNETGADLLIHNVVHIDAEGKVISKPLFEEYGIRPGLLRNFAAPRYSGCCMAFPQASKRLIMPMPEDVINYDHWVGMVCEALGSVTFMDDVYLRHRLHGDNVTTSRRALGVIARQRFNLLKALAMRRRELRG</sequence>
<dbReference type="Proteomes" id="UP000199128">
    <property type="component" value="Unassembled WGS sequence"/>
</dbReference>
<proteinExistence type="predicted"/>
<evidence type="ECO:0000313" key="3">
    <source>
        <dbReference type="Proteomes" id="UP000199128"/>
    </source>
</evidence>
<evidence type="ECO:0000313" key="2">
    <source>
        <dbReference type="EMBL" id="SER35405.1"/>
    </source>
</evidence>
<dbReference type="PANTHER" id="PTHR22916:SF3">
    <property type="entry name" value="UDP-GLCNAC:BETAGAL BETA-1,3-N-ACETYLGLUCOSAMINYLTRANSFERASE-LIKE PROTEIN 1"/>
    <property type="match status" value="1"/>
</dbReference>
<organism evidence="2 3">
    <name type="scientific">Parafannyhessea umbonata</name>
    <dbReference type="NCBI Taxonomy" id="604330"/>
    <lineage>
        <taxon>Bacteria</taxon>
        <taxon>Bacillati</taxon>
        <taxon>Actinomycetota</taxon>
        <taxon>Coriobacteriia</taxon>
        <taxon>Coriobacteriales</taxon>
        <taxon>Atopobiaceae</taxon>
        <taxon>Parafannyhessea</taxon>
    </lineage>
</organism>
<dbReference type="RefSeq" id="WP_091007921.1">
    <property type="nucleotide sequence ID" value="NZ_FOGP01000001.1"/>
</dbReference>
<dbReference type="SUPFAM" id="SSF53448">
    <property type="entry name" value="Nucleotide-diphospho-sugar transferases"/>
    <property type="match status" value="1"/>
</dbReference>
<dbReference type="EMBL" id="FOGP01000001">
    <property type="protein sequence ID" value="SER35405.1"/>
    <property type="molecule type" value="Genomic_DNA"/>
</dbReference>
<evidence type="ECO:0000259" key="1">
    <source>
        <dbReference type="Pfam" id="PF00535"/>
    </source>
</evidence>
<name>A0A1H9NIB4_9ACTN</name>
<dbReference type="InterPro" id="IPR029044">
    <property type="entry name" value="Nucleotide-diphossugar_trans"/>
</dbReference>
<gene>
    <name evidence="2" type="ORF">SAMN05216446_0489</name>
</gene>
<dbReference type="GO" id="GO:0016758">
    <property type="term" value="F:hexosyltransferase activity"/>
    <property type="evidence" value="ECO:0007669"/>
    <property type="project" value="UniProtKB-ARBA"/>
</dbReference>